<gene>
    <name evidence="4 7" type="primary">menC</name>
    <name evidence="7" type="ORF">CZ814_00650</name>
</gene>
<dbReference type="SFLD" id="SFLDG00180">
    <property type="entry name" value="muconate_cycloisomerase"/>
    <property type="match status" value="1"/>
</dbReference>
<keyword evidence="2 4" id="KW-0460">Magnesium</keyword>
<comment type="function">
    <text evidence="4">Converts 2-succinyl-6-hydroxy-2,4-cyclohexadiene-1-carboxylate (SHCHC) to 2-succinylbenzoate (OSB).</text>
</comment>
<dbReference type="Pfam" id="PF13378">
    <property type="entry name" value="MR_MLE_C"/>
    <property type="match status" value="1"/>
</dbReference>
<dbReference type="InterPro" id="IPR036849">
    <property type="entry name" value="Enolase-like_C_sf"/>
</dbReference>
<dbReference type="SFLD" id="SFLDF00009">
    <property type="entry name" value="o-succinylbenzoate_synthase"/>
    <property type="match status" value="1"/>
</dbReference>
<comment type="similarity">
    <text evidence="4">Belongs to the mandelate racemase/muconate lactonizing enzyme family. MenC type 1 subfamily.</text>
</comment>
<dbReference type="RefSeq" id="WP_080173430.1">
    <property type="nucleotide sequence ID" value="NZ_AP024854.1"/>
</dbReference>
<comment type="catalytic activity">
    <reaction evidence="4">
        <text>(1R,6R)-6-hydroxy-2-succinyl-cyclohexa-2,4-diene-1-carboxylate = 2-succinylbenzoate + H2O</text>
        <dbReference type="Rhea" id="RHEA:10196"/>
        <dbReference type="ChEBI" id="CHEBI:15377"/>
        <dbReference type="ChEBI" id="CHEBI:18325"/>
        <dbReference type="ChEBI" id="CHEBI:58689"/>
        <dbReference type="EC" id="4.2.1.113"/>
    </reaction>
</comment>
<feature type="binding site" evidence="4">
    <location>
        <position position="192"/>
    </location>
    <ligand>
        <name>Mg(2+)</name>
        <dbReference type="ChEBI" id="CHEBI:18420"/>
    </ligand>
</feature>
<dbReference type="SUPFAM" id="SSF51604">
    <property type="entry name" value="Enolase C-terminal domain-like"/>
    <property type="match status" value="1"/>
</dbReference>
<evidence type="ECO:0000256" key="3">
    <source>
        <dbReference type="ARBA" id="ARBA00023239"/>
    </source>
</evidence>
<dbReference type="GO" id="GO:0000287">
    <property type="term" value="F:magnesium ion binding"/>
    <property type="evidence" value="ECO:0007669"/>
    <property type="project" value="UniProtKB-UniRule"/>
</dbReference>
<reference evidence="7 8" key="1">
    <citation type="submission" date="2017-02" db="EMBL/GenBank/DDBJ databases">
        <authorList>
            <person name="Peterson S.W."/>
        </authorList>
    </citation>
    <scope>NUCLEOTIDE SEQUENCE [LARGE SCALE GENOMIC DNA]</scope>
    <source>
        <strain evidence="7 8">CECT 9189</strain>
    </source>
</reference>
<dbReference type="UniPathway" id="UPA01057">
    <property type="reaction ID" value="UER00165"/>
</dbReference>
<dbReference type="InterPro" id="IPR013342">
    <property type="entry name" value="Mandelate_racemase_C"/>
</dbReference>
<feature type="domain" description="Mandelate racemase/muconate lactonizing enzyme C-terminal" evidence="6">
    <location>
        <begin position="116"/>
        <end position="211"/>
    </location>
</feature>
<dbReference type="PANTHER" id="PTHR48073:SF2">
    <property type="entry name" value="O-SUCCINYLBENZOATE SYNTHASE"/>
    <property type="match status" value="1"/>
</dbReference>
<dbReference type="AlphaFoldDB" id="A0A1T4NI32"/>
<comment type="cofactor">
    <cofactor evidence="4">
        <name>a divalent metal cation</name>
        <dbReference type="ChEBI" id="CHEBI:60240"/>
    </cofactor>
</comment>
<keyword evidence="1 4" id="KW-0479">Metal-binding</keyword>
<feature type="binding site" evidence="4">
    <location>
        <position position="215"/>
    </location>
    <ligand>
        <name>Mg(2+)</name>
        <dbReference type="ChEBI" id="CHEBI:18420"/>
    </ligand>
</feature>
<dbReference type="GO" id="GO:0009234">
    <property type="term" value="P:menaquinone biosynthetic process"/>
    <property type="evidence" value="ECO:0007669"/>
    <property type="project" value="UniProtKB-UniRule"/>
</dbReference>
<evidence type="ECO:0000313" key="8">
    <source>
        <dbReference type="Proteomes" id="UP000191116"/>
    </source>
</evidence>
<dbReference type="Pfam" id="PF21508">
    <property type="entry name" value="MenC_N"/>
    <property type="match status" value="1"/>
</dbReference>
<dbReference type="SUPFAM" id="SSF54826">
    <property type="entry name" value="Enolase N-terminal domain-like"/>
    <property type="match status" value="1"/>
</dbReference>
<evidence type="ECO:0000256" key="2">
    <source>
        <dbReference type="ARBA" id="ARBA00022842"/>
    </source>
</evidence>
<dbReference type="Gene3D" id="3.20.20.120">
    <property type="entry name" value="Enolase-like C-terminal domain"/>
    <property type="match status" value="1"/>
</dbReference>
<dbReference type="UniPathway" id="UPA00079"/>
<dbReference type="Gene3D" id="3.30.390.10">
    <property type="entry name" value="Enolase-like, N-terminal domain"/>
    <property type="match status" value="1"/>
</dbReference>
<proteinExistence type="inferred from homology"/>
<evidence type="ECO:0000256" key="5">
    <source>
        <dbReference type="NCBIfam" id="TIGR01927"/>
    </source>
</evidence>
<dbReference type="Proteomes" id="UP000191116">
    <property type="component" value="Unassembled WGS sequence"/>
</dbReference>
<comment type="pathway">
    <text evidence="4">Quinol/quinone metabolism; 1,4-dihydroxy-2-naphthoate biosynthesis; 1,4-dihydroxy-2-naphthoate from chorismate: step 4/7.</text>
</comment>
<dbReference type="EMBL" id="FUWP01000002">
    <property type="protein sequence ID" value="SJZ78785.1"/>
    <property type="molecule type" value="Genomic_DNA"/>
</dbReference>
<keyword evidence="4" id="KW-0474">Menaquinone biosynthesis</keyword>
<evidence type="ECO:0000259" key="6">
    <source>
        <dbReference type="SMART" id="SM00922"/>
    </source>
</evidence>
<dbReference type="InterPro" id="IPR029017">
    <property type="entry name" value="Enolase-like_N"/>
</dbReference>
<accession>A0A1T4NI32</accession>
<organism evidence="7 8">
    <name type="scientific">Photobacterium toruni</name>
    <dbReference type="NCBI Taxonomy" id="1935446"/>
    <lineage>
        <taxon>Bacteria</taxon>
        <taxon>Pseudomonadati</taxon>
        <taxon>Pseudomonadota</taxon>
        <taxon>Gammaproteobacteria</taxon>
        <taxon>Vibrionales</taxon>
        <taxon>Vibrionaceae</taxon>
        <taxon>Photobacterium</taxon>
    </lineage>
</organism>
<dbReference type="SMART" id="SM00922">
    <property type="entry name" value="MR_MLE"/>
    <property type="match status" value="1"/>
</dbReference>
<dbReference type="NCBIfam" id="NF003473">
    <property type="entry name" value="PRK05105.1"/>
    <property type="match status" value="1"/>
</dbReference>
<dbReference type="SFLD" id="SFLDS00001">
    <property type="entry name" value="Enolase"/>
    <property type="match status" value="1"/>
</dbReference>
<dbReference type="InterPro" id="IPR041338">
    <property type="entry name" value="OSBS_N"/>
</dbReference>
<feature type="binding site" evidence="4">
    <location>
        <position position="163"/>
    </location>
    <ligand>
        <name>Mg(2+)</name>
        <dbReference type="ChEBI" id="CHEBI:18420"/>
    </ligand>
</feature>
<dbReference type="InterPro" id="IPR010196">
    <property type="entry name" value="OSB_synthase_MenC1"/>
</dbReference>
<feature type="active site" description="Proton donor" evidence="4">
    <location>
        <position position="135"/>
    </location>
</feature>
<name>A0A1T4NI32_9GAMM</name>
<feature type="active site" description="Proton acceptor" evidence="4">
    <location>
        <position position="237"/>
    </location>
</feature>
<dbReference type="OrthoDB" id="3725747at2"/>
<keyword evidence="3 4" id="KW-0456">Lyase</keyword>
<dbReference type="CDD" id="cd03320">
    <property type="entry name" value="OSBS"/>
    <property type="match status" value="1"/>
</dbReference>
<dbReference type="InterPro" id="IPR029065">
    <property type="entry name" value="Enolase_C-like"/>
</dbReference>
<protein>
    <recommendedName>
        <fullName evidence="4 5">o-succinylbenzoate synthase</fullName>
        <shortName evidence="4">OSB synthase</shortName>
        <shortName evidence="4">OSBS</shortName>
        <ecNumber evidence="4 5">4.2.1.113</ecNumber>
    </recommendedName>
    <alternativeName>
        <fullName evidence="4">4-(2'-carboxyphenyl)-4-oxybutyric acid synthase</fullName>
    </alternativeName>
    <alternativeName>
        <fullName evidence="4">o-succinylbenzoic acid synthase</fullName>
    </alternativeName>
</protein>
<dbReference type="GO" id="GO:0043748">
    <property type="term" value="F:O-succinylbenzoate synthase activity"/>
    <property type="evidence" value="ECO:0007669"/>
    <property type="project" value="UniProtKB-EC"/>
</dbReference>
<evidence type="ECO:0000256" key="4">
    <source>
        <dbReference type="HAMAP-Rule" id="MF_00470"/>
    </source>
</evidence>
<evidence type="ECO:0000313" key="7">
    <source>
        <dbReference type="EMBL" id="SJZ78785.1"/>
    </source>
</evidence>
<sequence length="324" mass="35630">MRSAKLFQYQLPMDSGVILRDQRLVTREGWVVELCQDQQLAYGEIAPLPEFSVENVAEAGEQAQQLLSQWVAGEMLDLESAYPSVAFGISCAIAELAAEFPVTGNYLVAPLCSGDPDDLVERLNQMPGDKVAKIKVGMYEAVRDGIVANMLLEAIPDMQLRLDANRQWTPLKAQQFAKYVKPEHRAGIAFLEEPCRLPSDSLAFAQQTGINIAWDETVRDAGFEVKAEQGVAAIIIKPTLIGSLERCIALIEQAHAVGLTAVISSSIESSLGLNQLARLAQWQTPSVIPGLDTMQLFQVQLMQSWPGCELPVIPLSELDMVWHK</sequence>
<dbReference type="HAMAP" id="MF_00470">
    <property type="entry name" value="MenC_1"/>
    <property type="match status" value="1"/>
</dbReference>
<dbReference type="PANTHER" id="PTHR48073">
    <property type="entry name" value="O-SUCCINYLBENZOATE SYNTHASE-RELATED"/>
    <property type="match status" value="1"/>
</dbReference>
<comment type="pathway">
    <text evidence="4">Quinol/quinone metabolism; menaquinone biosynthesis.</text>
</comment>
<evidence type="ECO:0000256" key="1">
    <source>
        <dbReference type="ARBA" id="ARBA00022723"/>
    </source>
</evidence>
<dbReference type="EC" id="4.2.1.113" evidence="4 5"/>
<dbReference type="NCBIfam" id="TIGR01927">
    <property type="entry name" value="menC_gam_Gplu"/>
    <property type="match status" value="1"/>
</dbReference>